<feature type="domain" description="Mce/MlaD" evidence="8">
    <location>
        <begin position="283"/>
        <end position="371"/>
    </location>
</feature>
<evidence type="ECO:0000259" key="8">
    <source>
        <dbReference type="Pfam" id="PF02470"/>
    </source>
</evidence>
<evidence type="ECO:0000256" key="1">
    <source>
        <dbReference type="ARBA" id="ARBA00004533"/>
    </source>
</evidence>
<feature type="domain" description="Mce/MlaD" evidence="8">
    <location>
        <begin position="160"/>
        <end position="220"/>
    </location>
</feature>
<keyword evidence="4 7" id="KW-0812">Transmembrane</keyword>
<organism evidence="9 10">
    <name type="scientific">Litoribrevibacter albus</name>
    <dbReference type="NCBI Taxonomy" id="1473156"/>
    <lineage>
        <taxon>Bacteria</taxon>
        <taxon>Pseudomonadati</taxon>
        <taxon>Pseudomonadota</taxon>
        <taxon>Gammaproteobacteria</taxon>
        <taxon>Oceanospirillales</taxon>
        <taxon>Oceanospirillaceae</taxon>
        <taxon>Litoribrevibacter</taxon>
    </lineage>
</organism>
<comment type="caution">
    <text evidence="9">The sequence shown here is derived from an EMBL/GenBank/DDBJ whole genome shotgun (WGS) entry which is preliminary data.</text>
</comment>
<dbReference type="PANTHER" id="PTHR30462:SF0">
    <property type="entry name" value="INTERMEMBRANE TRANSPORT PROTEIN YEBT"/>
    <property type="match status" value="1"/>
</dbReference>
<feature type="transmembrane region" description="Helical" evidence="7">
    <location>
        <begin position="20"/>
        <end position="37"/>
    </location>
</feature>
<name>A0AA37W632_9GAMM</name>
<keyword evidence="5 7" id="KW-1133">Transmembrane helix</keyword>
<feature type="domain" description="Mce/MlaD" evidence="8">
    <location>
        <begin position="633"/>
        <end position="693"/>
    </location>
</feature>
<evidence type="ECO:0000313" key="9">
    <source>
        <dbReference type="EMBL" id="GLQ31135.1"/>
    </source>
</evidence>
<reference evidence="9" key="2">
    <citation type="submission" date="2023-01" db="EMBL/GenBank/DDBJ databases">
        <title>Draft genome sequence of Litoribrevibacter albus strain NBRC 110071.</title>
        <authorList>
            <person name="Sun Q."/>
            <person name="Mori K."/>
        </authorList>
    </citation>
    <scope>NUCLEOTIDE SEQUENCE</scope>
    <source>
        <strain evidence="9">NBRC 110071</strain>
    </source>
</reference>
<evidence type="ECO:0000256" key="7">
    <source>
        <dbReference type="SAM" id="Phobius"/>
    </source>
</evidence>
<evidence type="ECO:0000256" key="4">
    <source>
        <dbReference type="ARBA" id="ARBA00022692"/>
    </source>
</evidence>
<proteinExistence type="predicted"/>
<keyword evidence="10" id="KW-1185">Reference proteome</keyword>
<dbReference type="InterPro" id="IPR003399">
    <property type="entry name" value="Mce/MlaD"/>
</dbReference>
<sequence>MTEKTEIATAVVHEKEGVSIYWLLPVLALLIAGWLVYKNLVEGDIEIQVNLDSATGLVEGKTEIKYQGISIGVLDSYELDAKDFKGILATLRVKRFAEPLLTNASQIWLVRPEVNFSGVSGLEALVSGNYFQLLYQEGTPARKFNALDHPPVQAKEGGGLELTLISERLGSIVRGAPVLHRRIEVGEVLDYNFDEDFKKVAIKIFINPEYVDIINSNTRFWESSGLAFTGDFSGFKVQVDSLASLITGGISLDTPDSQHGASEVTNGQKFTLYEDFDSAHTGILVYVKFKTAKGLRVGSTEVQYKGVTVGKVIDVKPTAGLDGMIATISMDPRSEPALNESMKFWLPKPVISLTEVSGIESLLGAGVIEVDASLTGKPQHRFVALDQPPKRDKSTPGLHITLKSSSLKSIDRGTDILYRNIPIGVVQSYELSKDRQSVLLDVFIEHDYEHLVKQNSRFWNAGGVEISGGLEGIKVRAPSVQTILAGGIELYTPEFGNKSPAKDGEVFDLFSSYESAHSEGVQISIHFDDGSGLKVGTEVQYLGVSVGEVKAVALNPDLNGVMVDVLLYPSAHQLAREKTQFWLVQPELSLVKTANLGTLVTGKYISVLPGGGKKTNTFKGLLNKPVKEEKSRGLNIVLTADRLGSIKEGVKLYYRDIVVGEVTATALSEQATQVYIYANIESRYTPLIKQNTVFWTTSGIGFDFSLFGGAKLKTSSLESILEGGIALATPPESVMGGDAAPGAQYTLYAEPSDKWLQWAPQIPLTQ</sequence>
<evidence type="ECO:0000256" key="3">
    <source>
        <dbReference type="ARBA" id="ARBA00022519"/>
    </source>
</evidence>
<dbReference type="InterPro" id="IPR051800">
    <property type="entry name" value="PqiA-PqiB_transport"/>
</dbReference>
<dbReference type="Proteomes" id="UP001161389">
    <property type="component" value="Unassembled WGS sequence"/>
</dbReference>
<gene>
    <name evidence="9" type="ORF">GCM10007876_16140</name>
</gene>
<feature type="domain" description="Mce/MlaD" evidence="8">
    <location>
        <begin position="397"/>
        <end position="457"/>
    </location>
</feature>
<dbReference type="GO" id="GO:0005886">
    <property type="term" value="C:plasma membrane"/>
    <property type="evidence" value="ECO:0007669"/>
    <property type="project" value="UniProtKB-SubCell"/>
</dbReference>
<dbReference type="EMBL" id="BSNM01000011">
    <property type="protein sequence ID" value="GLQ31135.1"/>
    <property type="molecule type" value="Genomic_DNA"/>
</dbReference>
<feature type="domain" description="Mce/MlaD" evidence="8">
    <location>
        <begin position="45"/>
        <end position="121"/>
    </location>
</feature>
<dbReference type="AlphaFoldDB" id="A0AA37W632"/>
<keyword evidence="3" id="KW-0997">Cell inner membrane</keyword>
<dbReference type="RefSeq" id="WP_284380634.1">
    <property type="nucleotide sequence ID" value="NZ_BSNM01000011.1"/>
</dbReference>
<evidence type="ECO:0000256" key="2">
    <source>
        <dbReference type="ARBA" id="ARBA00022475"/>
    </source>
</evidence>
<protein>
    <recommendedName>
        <fullName evidence="8">Mce/MlaD domain-containing protein</fullName>
    </recommendedName>
</protein>
<evidence type="ECO:0000313" key="10">
    <source>
        <dbReference type="Proteomes" id="UP001161389"/>
    </source>
</evidence>
<evidence type="ECO:0000256" key="6">
    <source>
        <dbReference type="ARBA" id="ARBA00023136"/>
    </source>
</evidence>
<reference evidence="9" key="1">
    <citation type="journal article" date="2014" name="Int. J. Syst. Evol. Microbiol.">
        <title>Complete genome sequence of Corynebacterium casei LMG S-19264T (=DSM 44701T), isolated from a smear-ripened cheese.</title>
        <authorList>
            <consortium name="US DOE Joint Genome Institute (JGI-PGF)"/>
            <person name="Walter F."/>
            <person name="Albersmeier A."/>
            <person name="Kalinowski J."/>
            <person name="Ruckert C."/>
        </authorList>
    </citation>
    <scope>NUCLEOTIDE SEQUENCE</scope>
    <source>
        <strain evidence="9">NBRC 110071</strain>
    </source>
</reference>
<dbReference type="Pfam" id="PF02470">
    <property type="entry name" value="MlaD"/>
    <property type="match status" value="6"/>
</dbReference>
<evidence type="ECO:0000256" key="5">
    <source>
        <dbReference type="ARBA" id="ARBA00022989"/>
    </source>
</evidence>
<keyword evidence="6 7" id="KW-0472">Membrane</keyword>
<dbReference type="PANTHER" id="PTHR30462">
    <property type="entry name" value="INTERMEMBRANE TRANSPORT PROTEIN PQIB-RELATED"/>
    <property type="match status" value="1"/>
</dbReference>
<feature type="domain" description="Mce/MlaD" evidence="8">
    <location>
        <begin position="520"/>
        <end position="610"/>
    </location>
</feature>
<accession>A0AA37W632</accession>
<comment type="subcellular location">
    <subcellularLocation>
        <location evidence="1">Cell inner membrane</location>
    </subcellularLocation>
</comment>
<keyword evidence="2" id="KW-1003">Cell membrane</keyword>